<organism evidence="6 7">
    <name type="scientific">Nocardioides aquiterrae</name>
    <dbReference type="NCBI Taxonomy" id="203799"/>
    <lineage>
        <taxon>Bacteria</taxon>
        <taxon>Bacillati</taxon>
        <taxon>Actinomycetota</taxon>
        <taxon>Actinomycetes</taxon>
        <taxon>Propionibacteriales</taxon>
        <taxon>Nocardioidaceae</taxon>
        <taxon>Nocardioides</taxon>
    </lineage>
</organism>
<dbReference type="Proteomes" id="UP001499979">
    <property type="component" value="Unassembled WGS sequence"/>
</dbReference>
<accession>A0ABP4EXW1</accession>
<keyword evidence="4" id="KW-0067">ATP-binding</keyword>
<evidence type="ECO:0000256" key="4">
    <source>
        <dbReference type="ARBA" id="ARBA00022840"/>
    </source>
</evidence>
<dbReference type="EMBL" id="BAAAJE010000001">
    <property type="protein sequence ID" value="GAA1127573.1"/>
    <property type="molecule type" value="Genomic_DNA"/>
</dbReference>
<dbReference type="InterPro" id="IPR040999">
    <property type="entry name" value="Mak_N_cap"/>
</dbReference>
<reference evidence="7" key="1">
    <citation type="journal article" date="2019" name="Int. J. Syst. Evol. Microbiol.">
        <title>The Global Catalogue of Microorganisms (GCM) 10K type strain sequencing project: providing services to taxonomists for standard genome sequencing and annotation.</title>
        <authorList>
            <consortium name="The Broad Institute Genomics Platform"/>
            <consortium name="The Broad Institute Genome Sequencing Center for Infectious Disease"/>
            <person name="Wu L."/>
            <person name="Ma J."/>
        </authorList>
    </citation>
    <scope>NUCLEOTIDE SEQUENCE [LARGE SCALE GENOMIC DNA]</scope>
    <source>
        <strain evidence="7">JCM 11813</strain>
    </source>
</reference>
<comment type="caution">
    <text evidence="6">The sequence shown here is derived from an EMBL/GenBank/DDBJ whole genome shotgun (WGS) entry which is preliminary data.</text>
</comment>
<feature type="domain" description="Maltokinase N-terminal cap" evidence="5">
    <location>
        <begin position="20"/>
        <end position="102"/>
    </location>
</feature>
<evidence type="ECO:0000313" key="7">
    <source>
        <dbReference type="Proteomes" id="UP001499979"/>
    </source>
</evidence>
<name>A0ABP4EXW1_9ACTN</name>
<sequence>MALLHEATLTPTKKELLEEWLPHQPWSIKGVELTAFGSYRLDDPDGEVGLEGILLRTADGARVLHVPLTYRGAPLAGADDHLVGTTEHSVLGTRWVYDGAADPVFVNVLAATAVAGKPGAEEYFEIDGEKVVREPRVRVQGSGAPAGAYQLGKQTNVDISIVRELGPMRDHQSGDAILTATWDGGSGILGVVRLAGPR</sequence>
<proteinExistence type="predicted"/>
<evidence type="ECO:0000256" key="1">
    <source>
        <dbReference type="ARBA" id="ARBA00022679"/>
    </source>
</evidence>
<evidence type="ECO:0000256" key="2">
    <source>
        <dbReference type="ARBA" id="ARBA00022741"/>
    </source>
</evidence>
<dbReference type="RefSeq" id="WP_343905183.1">
    <property type="nucleotide sequence ID" value="NZ_BAAAJE010000001.1"/>
</dbReference>
<keyword evidence="1" id="KW-0808">Transferase</keyword>
<evidence type="ECO:0000259" key="5">
    <source>
        <dbReference type="Pfam" id="PF18085"/>
    </source>
</evidence>
<protein>
    <recommendedName>
        <fullName evidence="5">Maltokinase N-terminal cap domain-containing protein</fullName>
    </recommendedName>
</protein>
<dbReference type="Pfam" id="PF18085">
    <property type="entry name" value="Mak_N_cap"/>
    <property type="match status" value="1"/>
</dbReference>
<gene>
    <name evidence="6" type="ORF">GCM10009606_04040</name>
</gene>
<dbReference type="NCBIfam" id="NF047744">
    <property type="entry name" value="CG0192_rel"/>
    <property type="match status" value="1"/>
</dbReference>
<evidence type="ECO:0000256" key="3">
    <source>
        <dbReference type="ARBA" id="ARBA00022777"/>
    </source>
</evidence>
<keyword evidence="7" id="KW-1185">Reference proteome</keyword>
<keyword evidence="3" id="KW-0418">Kinase</keyword>
<evidence type="ECO:0000313" key="6">
    <source>
        <dbReference type="EMBL" id="GAA1127573.1"/>
    </source>
</evidence>
<keyword evidence="2" id="KW-0547">Nucleotide-binding</keyword>